<reference evidence="3" key="1">
    <citation type="submission" date="2019-08" db="EMBL/GenBank/DDBJ databases">
        <authorList>
            <person name="Kucharzyk K."/>
            <person name="Murdoch R.W."/>
            <person name="Higgins S."/>
            <person name="Loffler F."/>
        </authorList>
    </citation>
    <scope>NUCLEOTIDE SEQUENCE</scope>
</reference>
<dbReference type="EMBL" id="VSSQ01010283">
    <property type="protein sequence ID" value="MPM43912.1"/>
    <property type="molecule type" value="Genomic_DNA"/>
</dbReference>
<dbReference type="Pfam" id="PF00082">
    <property type="entry name" value="Peptidase_S8"/>
    <property type="match status" value="1"/>
</dbReference>
<dbReference type="GO" id="GO:0004252">
    <property type="term" value="F:serine-type endopeptidase activity"/>
    <property type="evidence" value="ECO:0007669"/>
    <property type="project" value="InterPro"/>
</dbReference>
<feature type="transmembrane region" description="Helical" evidence="1">
    <location>
        <begin position="143"/>
        <end position="164"/>
    </location>
</feature>
<dbReference type="Gene3D" id="3.40.50.200">
    <property type="entry name" value="Peptidase S8/S53 domain"/>
    <property type="match status" value="1"/>
</dbReference>
<dbReference type="SUPFAM" id="SSF52743">
    <property type="entry name" value="Subtilisin-like"/>
    <property type="match status" value="1"/>
</dbReference>
<dbReference type="GO" id="GO:0006508">
    <property type="term" value="P:proteolysis"/>
    <property type="evidence" value="ECO:0007669"/>
    <property type="project" value="InterPro"/>
</dbReference>
<keyword evidence="1" id="KW-0472">Membrane</keyword>
<feature type="domain" description="Peptidase S8/S53" evidence="2">
    <location>
        <begin position="87"/>
        <end position="195"/>
    </location>
</feature>
<sequence length="254" mass="28370">MPVTTDIEQLKYFDLEENNISIEYSTRTTIAGYLNLNILIRNTYEGTWKISLRGVDIINGLYNAWIPQSELLEGDTRFLSPDPSITLLTPCGATNIIATSYYNQINNTMAERSGKGFPIRSTIEPTVTIGGVNLITVGLNNSLILGTGGAMAGAVLTGAVALIFQWTTSQSTLKGFYPPQIRNIIINSTVKDEDKFYPNIEWGFGKFSFNLLDEVLKRINDAVESRKLIESKGENQYSYLYINIPSEIFQRIKS</sequence>
<evidence type="ECO:0000259" key="2">
    <source>
        <dbReference type="Pfam" id="PF00082"/>
    </source>
</evidence>
<dbReference type="InterPro" id="IPR000209">
    <property type="entry name" value="Peptidase_S8/S53_dom"/>
</dbReference>
<proteinExistence type="predicted"/>
<keyword evidence="1" id="KW-0812">Transmembrane</keyword>
<dbReference type="Gene3D" id="2.60.120.1290">
    <property type="match status" value="1"/>
</dbReference>
<accession>A0A644ZST1</accession>
<comment type="caution">
    <text evidence="3">The sequence shown here is derived from an EMBL/GenBank/DDBJ whole genome shotgun (WGS) entry which is preliminary data.</text>
</comment>
<dbReference type="AlphaFoldDB" id="A0A644ZST1"/>
<keyword evidence="1" id="KW-1133">Transmembrane helix</keyword>
<evidence type="ECO:0000313" key="3">
    <source>
        <dbReference type="EMBL" id="MPM43912.1"/>
    </source>
</evidence>
<gene>
    <name evidence="3" type="ORF">SDC9_90590</name>
</gene>
<name>A0A644ZST1_9ZZZZ</name>
<dbReference type="InterPro" id="IPR036852">
    <property type="entry name" value="Peptidase_S8/S53_dom_sf"/>
</dbReference>
<protein>
    <recommendedName>
        <fullName evidence="2">Peptidase S8/S53 domain-containing protein</fullName>
    </recommendedName>
</protein>
<evidence type="ECO:0000256" key="1">
    <source>
        <dbReference type="SAM" id="Phobius"/>
    </source>
</evidence>
<organism evidence="3">
    <name type="scientific">bioreactor metagenome</name>
    <dbReference type="NCBI Taxonomy" id="1076179"/>
    <lineage>
        <taxon>unclassified sequences</taxon>
        <taxon>metagenomes</taxon>
        <taxon>ecological metagenomes</taxon>
    </lineage>
</organism>